<dbReference type="PANTHER" id="PTHR30290">
    <property type="entry name" value="PERIPLASMIC BINDING COMPONENT OF ABC TRANSPORTER"/>
    <property type="match status" value="1"/>
</dbReference>
<dbReference type="InterPro" id="IPR000914">
    <property type="entry name" value="SBP_5_dom"/>
</dbReference>
<dbReference type="SUPFAM" id="SSF53850">
    <property type="entry name" value="Periplasmic binding protein-like II"/>
    <property type="match status" value="1"/>
</dbReference>
<protein>
    <submittedName>
        <fullName evidence="2">ABC transporter substrate-binding protein</fullName>
    </submittedName>
</protein>
<dbReference type="PIRSF" id="PIRSF002741">
    <property type="entry name" value="MppA"/>
    <property type="match status" value="1"/>
</dbReference>
<reference evidence="2" key="1">
    <citation type="submission" date="2024-06" db="EMBL/GenBank/DDBJ databases">
        <title>Draft genome sequence of Microbacterium sp. strain A8/3-1, isolated from Oxytropis tragacanthoides Fisch. ex DC. Root nodules in the Altai region of Russia.</title>
        <authorList>
            <person name="Sazanova A."/>
            <person name="Guro P."/>
            <person name="Kuznetsova I."/>
            <person name="Belimov A."/>
            <person name="Safronova V."/>
        </authorList>
    </citation>
    <scope>NUCLEOTIDE SEQUENCE</scope>
    <source>
        <strain evidence="2">A8/3-1</strain>
    </source>
</reference>
<dbReference type="EMBL" id="CP158357">
    <property type="protein sequence ID" value="XBX78510.1"/>
    <property type="molecule type" value="Genomic_DNA"/>
</dbReference>
<dbReference type="InterPro" id="IPR030678">
    <property type="entry name" value="Peptide/Ni-bd"/>
</dbReference>
<sequence>MVTKLSKTDRVSMKHVFRRWRRAAVVALAGAAVVLSGCSIQITSQPDPSIGADTMLINADKGNPFFTQNFNPYLTNTRTASRWIYEPLILMNNLDGSLNPWLATEWEQPDARTIVMTLRDDVTWSDGEAFTVDDVAFTFQMLKDNPPLDIKGAWQHLESVETDGNTVILHLQGDDAPALTILGQTMIVPEHLWKDVKDPGTYRNENPVGTGPFVLGNYNDQQYSVDKNPDYWQADKIEIEHIILPSTNSQLDTVSRGYDWSYSFISDVEGTWGAASEHNQWWFPPGGVIALMPNLEVAPFDDVNVRRGIALSLDREEIAETASEGYMEPAGQTGLILPNQEEYLDPDIPDQGMITQDKDAALAAFAEAGYTLDGDRLVGPDGEQLEFALTTANGFTDWTRAAQTVQRQLADVGVKVTLKLPQPAGYQSAISNGDFEMAIGGMGGGDVYQAYNNLLSSQFYVPSGEATSNNFQRFQSKEADALLAEYRGTVDPARQTEIVQELQGIVYDQMPVIGLYYGGIWGLFSDAKFTGWPSAEDPYMIPQNYDNAPLMIFTRLERVKGDDQ</sequence>
<dbReference type="Pfam" id="PF00496">
    <property type="entry name" value="SBP_bac_5"/>
    <property type="match status" value="1"/>
</dbReference>
<gene>
    <name evidence="2" type="ORF">ABS642_00005</name>
</gene>
<dbReference type="GO" id="GO:0015833">
    <property type="term" value="P:peptide transport"/>
    <property type="evidence" value="ECO:0007669"/>
    <property type="project" value="TreeGrafter"/>
</dbReference>
<evidence type="ECO:0000313" key="2">
    <source>
        <dbReference type="EMBL" id="XBX78510.1"/>
    </source>
</evidence>
<dbReference type="Gene3D" id="3.40.190.10">
    <property type="entry name" value="Periplasmic binding protein-like II"/>
    <property type="match status" value="1"/>
</dbReference>
<dbReference type="CDD" id="cd08509">
    <property type="entry name" value="PBP2_TmCBP_oligosaccharides_like"/>
    <property type="match status" value="1"/>
</dbReference>
<dbReference type="GO" id="GO:0042597">
    <property type="term" value="C:periplasmic space"/>
    <property type="evidence" value="ECO:0007669"/>
    <property type="project" value="UniProtKB-ARBA"/>
</dbReference>
<accession>A0AAU7VYC1</accession>
<organism evidence="2">
    <name type="scientific">Microbacterium sp. A8/3-1</name>
    <dbReference type="NCBI Taxonomy" id="3160749"/>
    <lineage>
        <taxon>Bacteria</taxon>
        <taxon>Bacillati</taxon>
        <taxon>Actinomycetota</taxon>
        <taxon>Actinomycetes</taxon>
        <taxon>Micrococcales</taxon>
        <taxon>Microbacteriaceae</taxon>
        <taxon>Microbacterium</taxon>
    </lineage>
</organism>
<evidence type="ECO:0000259" key="1">
    <source>
        <dbReference type="Pfam" id="PF00496"/>
    </source>
</evidence>
<dbReference type="Gene3D" id="3.10.105.10">
    <property type="entry name" value="Dipeptide-binding Protein, Domain 3"/>
    <property type="match status" value="1"/>
</dbReference>
<dbReference type="AlphaFoldDB" id="A0AAU7VYC1"/>
<dbReference type="Gene3D" id="3.90.76.10">
    <property type="entry name" value="Dipeptide-binding Protein, Domain 1"/>
    <property type="match status" value="1"/>
</dbReference>
<dbReference type="GO" id="GO:1904680">
    <property type="term" value="F:peptide transmembrane transporter activity"/>
    <property type="evidence" value="ECO:0007669"/>
    <property type="project" value="TreeGrafter"/>
</dbReference>
<name>A0AAU7VYC1_9MICO</name>
<proteinExistence type="predicted"/>
<feature type="domain" description="Solute-binding protein family 5" evidence="1">
    <location>
        <begin position="98"/>
        <end position="456"/>
    </location>
</feature>
<dbReference type="RefSeq" id="WP_350351766.1">
    <property type="nucleotide sequence ID" value="NZ_CP158357.1"/>
</dbReference>
<dbReference type="GO" id="GO:0043190">
    <property type="term" value="C:ATP-binding cassette (ABC) transporter complex"/>
    <property type="evidence" value="ECO:0007669"/>
    <property type="project" value="InterPro"/>
</dbReference>
<dbReference type="InterPro" id="IPR039424">
    <property type="entry name" value="SBP_5"/>
</dbReference>